<accession>A0A1I6D429</accession>
<keyword evidence="2" id="KW-1185">Reference proteome</keyword>
<dbReference type="AlphaFoldDB" id="A0A1I6D429"/>
<gene>
    <name evidence="1" type="ORF">SAMN04488564_1011024</name>
</gene>
<protein>
    <submittedName>
        <fullName evidence="1">Uncharacterized protein</fullName>
    </submittedName>
</protein>
<dbReference type="EMBL" id="FOYL01000001">
    <property type="protein sequence ID" value="SFR00140.1"/>
    <property type="molecule type" value="Genomic_DNA"/>
</dbReference>
<evidence type="ECO:0000313" key="1">
    <source>
        <dbReference type="EMBL" id="SFR00140.1"/>
    </source>
</evidence>
<proteinExistence type="predicted"/>
<dbReference type="Proteomes" id="UP000198583">
    <property type="component" value="Unassembled WGS sequence"/>
</dbReference>
<evidence type="ECO:0000313" key="2">
    <source>
        <dbReference type="Proteomes" id="UP000198583"/>
    </source>
</evidence>
<sequence>MTSREAIPHSSSKRDSMPLDAARSAFEWLVAGSPVAAWR</sequence>
<name>A0A1I6D429_9PSEU</name>
<reference evidence="2" key="1">
    <citation type="submission" date="2016-10" db="EMBL/GenBank/DDBJ databases">
        <authorList>
            <person name="Varghese N."/>
            <person name="Submissions S."/>
        </authorList>
    </citation>
    <scope>NUCLEOTIDE SEQUENCE [LARGE SCALE GENOMIC DNA]</scope>
    <source>
        <strain evidence="2">DSM 44232</strain>
    </source>
</reference>
<organism evidence="1 2">
    <name type="scientific">Lentzea waywayandensis</name>
    <dbReference type="NCBI Taxonomy" id="84724"/>
    <lineage>
        <taxon>Bacteria</taxon>
        <taxon>Bacillati</taxon>
        <taxon>Actinomycetota</taxon>
        <taxon>Actinomycetes</taxon>
        <taxon>Pseudonocardiales</taxon>
        <taxon>Pseudonocardiaceae</taxon>
        <taxon>Lentzea</taxon>
    </lineage>
</organism>